<comment type="caution">
    <text evidence="4">The sequence shown here is derived from an EMBL/GenBank/DDBJ whole genome shotgun (WGS) entry which is preliminary data.</text>
</comment>
<feature type="transmembrane region" description="Helical" evidence="2">
    <location>
        <begin position="221"/>
        <end position="243"/>
    </location>
</feature>
<sequence length="277" mass="31013">MTLMNKGVLYALLTAICWSTSGIFIKSINQSALVISGTTSLIGFIFIYGLNYKKIKINKKTMLVGLVQFMMGITFVIANKLTSVGNAIVLQYSSMIFILIFGCLERKKKPYLYQSIVIICALVGIILFFINEFSFDSMFGNFMAIVSGFFFGLQFYINSKAGTDTTSAYIAQYIISISVMIIFIVIKGINFNIRDFVLLGADGVFQTFFAALFFAKCIKLIPAFSANVICMSEIIFAPIWSLILFDERFTQTAFIGACVMIFALMLNVYMDYKIKTS</sequence>
<protein>
    <submittedName>
        <fullName evidence="4">DMT family transporter</fullName>
    </submittedName>
</protein>
<proteinExistence type="inferred from homology"/>
<feature type="domain" description="EamA" evidence="3">
    <location>
        <begin position="138"/>
        <end position="268"/>
    </location>
</feature>
<feature type="transmembrane region" description="Helical" evidence="2">
    <location>
        <begin position="249"/>
        <end position="269"/>
    </location>
</feature>
<dbReference type="GO" id="GO:0016020">
    <property type="term" value="C:membrane"/>
    <property type="evidence" value="ECO:0007669"/>
    <property type="project" value="InterPro"/>
</dbReference>
<dbReference type="SUPFAM" id="SSF103481">
    <property type="entry name" value="Multidrug resistance efflux transporter EmrE"/>
    <property type="match status" value="2"/>
</dbReference>
<accession>A0A942W9F2</accession>
<dbReference type="Proteomes" id="UP000753219">
    <property type="component" value="Unassembled WGS sequence"/>
</dbReference>
<comment type="similarity">
    <text evidence="1">Belongs to the EamA transporter family.</text>
</comment>
<reference evidence="4" key="1">
    <citation type="submission" date="2021-02" db="EMBL/GenBank/DDBJ databases">
        <title>Infant gut strain persistence is associated with maternal origin, phylogeny, and functional potential including surface adhesion and iron acquisition.</title>
        <authorList>
            <person name="Lou Y.C."/>
        </authorList>
    </citation>
    <scope>NUCLEOTIDE SEQUENCE</scope>
    <source>
        <strain evidence="4">L3_108_103G1_dasL3_108_103G1_concoct_2</strain>
    </source>
</reference>
<evidence type="ECO:0000256" key="1">
    <source>
        <dbReference type="ARBA" id="ARBA00007362"/>
    </source>
</evidence>
<dbReference type="InterPro" id="IPR037185">
    <property type="entry name" value="EmrE-like"/>
</dbReference>
<evidence type="ECO:0000313" key="5">
    <source>
        <dbReference type="Proteomes" id="UP000753219"/>
    </source>
</evidence>
<keyword evidence="2" id="KW-0812">Transmembrane</keyword>
<feature type="transmembrane region" description="Helical" evidence="2">
    <location>
        <begin position="62"/>
        <end position="78"/>
    </location>
</feature>
<evidence type="ECO:0000313" key="4">
    <source>
        <dbReference type="EMBL" id="MBS4883205.1"/>
    </source>
</evidence>
<dbReference type="AlphaFoldDB" id="A0A942W9F2"/>
<feature type="transmembrane region" description="Helical" evidence="2">
    <location>
        <begin position="111"/>
        <end position="131"/>
    </location>
</feature>
<dbReference type="InterPro" id="IPR000620">
    <property type="entry name" value="EamA_dom"/>
</dbReference>
<feature type="transmembrane region" description="Helical" evidence="2">
    <location>
        <begin position="137"/>
        <end position="157"/>
    </location>
</feature>
<organism evidence="4 5">
    <name type="scientific">Amedibacillus dolichus</name>
    <dbReference type="NCBI Taxonomy" id="31971"/>
    <lineage>
        <taxon>Bacteria</taxon>
        <taxon>Bacillati</taxon>
        <taxon>Bacillota</taxon>
        <taxon>Erysipelotrichia</taxon>
        <taxon>Erysipelotrichales</taxon>
        <taxon>Erysipelotrichaceae</taxon>
        <taxon>Amedibacillus</taxon>
    </lineage>
</organism>
<gene>
    <name evidence="4" type="ORF">KHZ85_00325</name>
</gene>
<dbReference type="EMBL" id="JAGZMZ010000001">
    <property type="protein sequence ID" value="MBS4883205.1"/>
    <property type="molecule type" value="Genomic_DNA"/>
</dbReference>
<dbReference type="PANTHER" id="PTHR22911:SF79">
    <property type="entry name" value="MOBA-LIKE NTP TRANSFERASE DOMAIN-CONTAINING PROTEIN"/>
    <property type="match status" value="1"/>
</dbReference>
<feature type="domain" description="EamA" evidence="3">
    <location>
        <begin position="6"/>
        <end position="129"/>
    </location>
</feature>
<feature type="transmembrane region" description="Helical" evidence="2">
    <location>
        <begin position="196"/>
        <end position="214"/>
    </location>
</feature>
<name>A0A942W9F2_9FIRM</name>
<feature type="transmembrane region" description="Helical" evidence="2">
    <location>
        <begin position="169"/>
        <end position="190"/>
    </location>
</feature>
<feature type="transmembrane region" description="Helical" evidence="2">
    <location>
        <begin position="84"/>
        <end position="104"/>
    </location>
</feature>
<evidence type="ECO:0000259" key="3">
    <source>
        <dbReference type="Pfam" id="PF00892"/>
    </source>
</evidence>
<keyword evidence="2" id="KW-0472">Membrane</keyword>
<dbReference type="Pfam" id="PF00892">
    <property type="entry name" value="EamA"/>
    <property type="match status" value="2"/>
</dbReference>
<feature type="transmembrane region" description="Helical" evidence="2">
    <location>
        <begin position="32"/>
        <end position="50"/>
    </location>
</feature>
<keyword evidence="2" id="KW-1133">Transmembrane helix</keyword>
<evidence type="ECO:0000256" key="2">
    <source>
        <dbReference type="SAM" id="Phobius"/>
    </source>
</evidence>
<dbReference type="RefSeq" id="WP_022420559.1">
    <property type="nucleotide sequence ID" value="NZ_CAJKGD010000004.1"/>
</dbReference>
<dbReference type="PANTHER" id="PTHR22911">
    <property type="entry name" value="ACYL-MALONYL CONDENSING ENZYME-RELATED"/>
    <property type="match status" value="1"/>
</dbReference>